<dbReference type="Pfam" id="PF25872">
    <property type="entry name" value="HTH_77"/>
    <property type="match status" value="1"/>
</dbReference>
<reference evidence="2" key="1">
    <citation type="submission" date="2016-01" db="EMBL/GenBank/DDBJ databases">
        <authorList>
            <person name="Mcilroy J.S."/>
            <person name="Karst M S."/>
            <person name="Albertsen M."/>
        </authorList>
    </citation>
    <scope>NUCLEOTIDE SEQUENCE</scope>
    <source>
        <strain evidence="2">Cfx-K</strain>
    </source>
</reference>
<dbReference type="SUPFAM" id="SSF48452">
    <property type="entry name" value="TPR-like"/>
    <property type="match status" value="2"/>
</dbReference>
<sequence>MALLTIHLLGTFRLLDGDRPLTTRHTPRLQALLAYLLLHRAAPVPRARLAVLFWPDTTDAQARTNLRNLLHALREALPPGDYLLADTQTIGWNPAAALRLDVADFEAACAAADPAGLQAAVAHYSGDLLPELYDDWVAAERDRLRALLADALQRLAARLEADGRHAEALTAAHRLLRLDPLHEEATVRLMRLNALAGDRAGVRRAYESLASVLRLEVGVEPAADTTAAYHHWLSAAPAPRRPAAARAALPLPADTLFGREPDVAAVAALVARHRLVTLTGYGGVGKTRLALAAAAAAQSDHFADGACWVDLAPLIAADAVIPAAVAALNAPEQAGRAPSVNLVDFLAARRLLLVLDNCEHVLVGAAALIEAVRRDCPGVHVLATSRVRLRLPGEHVYMVEPLALPGVAGGEWRVAGGEEQGAGGGLRVAGVVWGASAVAAVRENPSVQLFVDRAAAVWPTFALTPANAPAVAHICRRLEGIPLAIELAAGRVRLLSTRHIAERLDSAFDLLAAGPTQPRQHRTLRGVLDWSYDLLSADEKTVLRRLAVFAGSFSLAAAESVAGGDPLPPGATLELLAGLIDHSLVAGEEGDDERRYRLHEMTRQYALEQLAAAGEREVVMARLLAYVAALARRARDELRGEQQAVWLRRLDAKTATIEVALEWGSRAADDVAAADTLRVVAELYFYWTLRGRQPYATRLTERALAAAAGRDLPPDAPAQAHVTAAALSIIHTDPTAAADHLAAALADPAALDDAYTAVAHHVRGLVAYIARDHAAAEAIWRAALDATQTDWCRATLLDDLGNVYMRLDQPERALAVFQEERAIAARIGDRISRFYALTNLGIVLGRLGDPAPARAYAAEAVALARQMDSARLIAYALRNQARLALAGGDAPTAYRLLREATALAWEIRNRDLTLSALEQLALAAERLRPDARAVMLFAAVAAARESFRLPPHPADEAATTAARARLAAALPPAAFARAWDEGQRLDWVEVVALAEEE</sequence>
<dbReference type="EMBL" id="LN890656">
    <property type="protein sequence ID" value="CUS06336.1"/>
    <property type="molecule type" value="Genomic_DNA"/>
</dbReference>
<dbReference type="OrthoDB" id="9812579at2"/>
<dbReference type="SUPFAM" id="SSF46894">
    <property type="entry name" value="C-terminal effector domain of the bipartite response regulators"/>
    <property type="match status" value="1"/>
</dbReference>
<dbReference type="Gene3D" id="1.10.10.10">
    <property type="entry name" value="Winged helix-like DNA-binding domain superfamily/Winged helix DNA-binding domain"/>
    <property type="match status" value="1"/>
</dbReference>
<dbReference type="InterPro" id="IPR019734">
    <property type="entry name" value="TPR_rpt"/>
</dbReference>
<dbReference type="PRINTS" id="PR00364">
    <property type="entry name" value="DISEASERSIST"/>
</dbReference>
<name>A0A160T7B4_9CHLR</name>
<dbReference type="InterPro" id="IPR005158">
    <property type="entry name" value="BTAD"/>
</dbReference>
<organism evidence="2 3">
    <name type="scientific">Candidatus Promineifilum breve</name>
    <dbReference type="NCBI Taxonomy" id="1806508"/>
    <lineage>
        <taxon>Bacteria</taxon>
        <taxon>Bacillati</taxon>
        <taxon>Chloroflexota</taxon>
        <taxon>Ardenticatenia</taxon>
        <taxon>Candidatus Promineifilales</taxon>
        <taxon>Candidatus Promineifilaceae</taxon>
        <taxon>Candidatus Promineifilum</taxon>
    </lineage>
</organism>
<dbReference type="GO" id="GO:0003677">
    <property type="term" value="F:DNA binding"/>
    <property type="evidence" value="ECO:0007669"/>
    <property type="project" value="InterPro"/>
</dbReference>
<dbReference type="Proteomes" id="UP000215027">
    <property type="component" value="Chromosome II"/>
</dbReference>
<proteinExistence type="predicted"/>
<dbReference type="GO" id="GO:0006355">
    <property type="term" value="P:regulation of DNA-templated transcription"/>
    <property type="evidence" value="ECO:0007669"/>
    <property type="project" value="InterPro"/>
</dbReference>
<dbReference type="AlphaFoldDB" id="A0A160T7B4"/>
<dbReference type="Pfam" id="PF03704">
    <property type="entry name" value="BTAD"/>
    <property type="match status" value="1"/>
</dbReference>
<dbReference type="PANTHER" id="PTHR47691">
    <property type="entry name" value="REGULATOR-RELATED"/>
    <property type="match status" value="1"/>
</dbReference>
<dbReference type="InterPro" id="IPR058852">
    <property type="entry name" value="HTH_77"/>
</dbReference>
<evidence type="ECO:0000259" key="1">
    <source>
        <dbReference type="SMART" id="SM01043"/>
    </source>
</evidence>
<evidence type="ECO:0000313" key="3">
    <source>
        <dbReference type="Proteomes" id="UP000215027"/>
    </source>
</evidence>
<accession>A0A160T7B4</accession>
<dbReference type="InterPro" id="IPR036388">
    <property type="entry name" value="WH-like_DNA-bd_sf"/>
</dbReference>
<dbReference type="SMART" id="SM00028">
    <property type="entry name" value="TPR"/>
    <property type="match status" value="4"/>
</dbReference>
<feature type="domain" description="Bacterial transcriptional activator" evidence="1">
    <location>
        <begin position="100"/>
        <end position="233"/>
    </location>
</feature>
<evidence type="ECO:0000313" key="2">
    <source>
        <dbReference type="EMBL" id="CUS06336.1"/>
    </source>
</evidence>
<keyword evidence="3" id="KW-1185">Reference proteome</keyword>
<protein>
    <recommendedName>
        <fullName evidence="1">Bacterial transcriptional activator domain-containing protein</fullName>
    </recommendedName>
</protein>
<dbReference type="KEGG" id="pbf:CFX0092_B0802"/>
<dbReference type="InterPro" id="IPR016032">
    <property type="entry name" value="Sig_transdc_resp-reg_C-effctor"/>
</dbReference>
<dbReference type="Gene3D" id="1.25.40.10">
    <property type="entry name" value="Tetratricopeptide repeat domain"/>
    <property type="match status" value="2"/>
</dbReference>
<dbReference type="InterPro" id="IPR011990">
    <property type="entry name" value="TPR-like_helical_dom_sf"/>
</dbReference>
<dbReference type="PANTHER" id="PTHR47691:SF3">
    <property type="entry name" value="HTH-TYPE TRANSCRIPTIONAL REGULATOR RV0890C-RELATED"/>
    <property type="match status" value="1"/>
</dbReference>
<dbReference type="Pfam" id="PF13424">
    <property type="entry name" value="TPR_12"/>
    <property type="match status" value="1"/>
</dbReference>
<dbReference type="RefSeq" id="WP_095045618.1">
    <property type="nucleotide sequence ID" value="NZ_LN890656.1"/>
</dbReference>
<dbReference type="SUPFAM" id="SSF52540">
    <property type="entry name" value="P-loop containing nucleoside triphosphate hydrolases"/>
    <property type="match status" value="1"/>
</dbReference>
<dbReference type="SMART" id="SM01043">
    <property type="entry name" value="BTAD"/>
    <property type="match status" value="1"/>
</dbReference>
<dbReference type="InterPro" id="IPR027417">
    <property type="entry name" value="P-loop_NTPase"/>
</dbReference>
<gene>
    <name evidence="2" type="ORF">CFX0092_B0802</name>
</gene>